<dbReference type="Gene3D" id="3.10.310.10">
    <property type="entry name" value="Diaminopimelate Epimerase, Chain A, domain 1"/>
    <property type="match status" value="2"/>
</dbReference>
<dbReference type="Pfam" id="PF02567">
    <property type="entry name" value="PhzC-PhzF"/>
    <property type="match status" value="1"/>
</dbReference>
<dbReference type="InterPro" id="IPR003719">
    <property type="entry name" value="Phenazine_PhzF-like"/>
</dbReference>
<dbReference type="Proteomes" id="UP001272987">
    <property type="component" value="Unassembled WGS sequence"/>
</dbReference>
<dbReference type="SUPFAM" id="SSF54506">
    <property type="entry name" value="Diaminopimelate epimerase-like"/>
    <property type="match status" value="1"/>
</dbReference>
<name>A0ABU4MBV7_9ACTN</name>
<gene>
    <name evidence="1" type="ORF">PV666_45040</name>
</gene>
<evidence type="ECO:0000313" key="1">
    <source>
        <dbReference type="EMBL" id="MDX3024984.1"/>
    </source>
</evidence>
<accession>A0ABU4MBV7</accession>
<dbReference type="PIRSF" id="PIRSF016184">
    <property type="entry name" value="PhzC_PhzF"/>
    <property type="match status" value="1"/>
</dbReference>
<evidence type="ECO:0000313" key="2">
    <source>
        <dbReference type="Proteomes" id="UP001272987"/>
    </source>
</evidence>
<dbReference type="PANTHER" id="PTHR13774">
    <property type="entry name" value="PHENAZINE BIOSYNTHESIS PROTEIN"/>
    <property type="match status" value="1"/>
</dbReference>
<organism evidence="1 2">
    <name type="scientific">Streptomyces acidiscabies</name>
    <dbReference type="NCBI Taxonomy" id="42234"/>
    <lineage>
        <taxon>Bacteria</taxon>
        <taxon>Bacillati</taxon>
        <taxon>Actinomycetota</taxon>
        <taxon>Actinomycetes</taxon>
        <taxon>Kitasatosporales</taxon>
        <taxon>Streptomycetaceae</taxon>
        <taxon>Streptomyces</taxon>
    </lineage>
</organism>
<proteinExistence type="predicted"/>
<dbReference type="NCBIfam" id="TIGR00654">
    <property type="entry name" value="PhzF_family"/>
    <property type="match status" value="1"/>
</dbReference>
<keyword evidence="2" id="KW-1185">Reference proteome</keyword>
<sequence>MHYDLCDVFAQQPLSGNQLAVFTDDAPLPDDDFLQAVAREMNLSESVFLTAPSDGGDARVRMFSTVTEIDFAGHPLLGTAAVLAHRQGRASVSLRIETNVGPVPVTVTRQGAGRYTAAMDQPIPRIASVPDDVTARLLAVLGLARSELPVVLYDAGIPHLYIVADSPDAVRAIQPDFPALGKAAGPGRPRINVCALTGPASALTRMFSPHALGMPEDPACGSAAGPLAAHLVHHGLLPSGTELTLSQGESVGRPSVLHATANVGPTEIQSITVAGGVCIIGSGQLHLSLIRETPEPARTTASR</sequence>
<reference evidence="1 2" key="1">
    <citation type="journal article" date="2023" name="Microb. Genom.">
        <title>Mesoterricola silvestris gen. nov., sp. nov., Mesoterricola sediminis sp. nov., Geothrix oryzae sp. nov., Geothrix edaphica sp. nov., Geothrix rubra sp. nov., and Geothrix limicola sp. nov., six novel members of Acidobacteriota isolated from soils.</title>
        <authorList>
            <person name="Weisberg A.J."/>
            <person name="Pearce E."/>
            <person name="Kramer C.G."/>
            <person name="Chang J.H."/>
            <person name="Clarke C.R."/>
        </authorList>
    </citation>
    <scope>NUCLEOTIDE SEQUENCE [LARGE SCALE GENOMIC DNA]</scope>
    <source>
        <strain evidence="1 2">NB05-1H</strain>
    </source>
</reference>
<dbReference type="PANTHER" id="PTHR13774:SF32">
    <property type="entry name" value="ANTISENSE-ENHANCING SEQUENCE 1"/>
    <property type="match status" value="1"/>
</dbReference>
<protein>
    <submittedName>
        <fullName evidence="1">PhzF family phenazine biosynthesis protein</fullName>
    </submittedName>
</protein>
<dbReference type="EMBL" id="JARAWP010000040">
    <property type="protein sequence ID" value="MDX3024984.1"/>
    <property type="molecule type" value="Genomic_DNA"/>
</dbReference>
<comment type="caution">
    <text evidence="1">The sequence shown here is derived from an EMBL/GenBank/DDBJ whole genome shotgun (WGS) entry which is preliminary data.</text>
</comment>
<dbReference type="RefSeq" id="WP_319167391.1">
    <property type="nucleotide sequence ID" value="NZ_JARAWP010000040.1"/>
</dbReference>